<name>A0A3M6UDJ3_POCDA</name>
<dbReference type="Proteomes" id="UP000275408">
    <property type="component" value="Unassembled WGS sequence"/>
</dbReference>
<organism evidence="2 3">
    <name type="scientific">Pocillopora damicornis</name>
    <name type="common">Cauliflower coral</name>
    <name type="synonym">Millepora damicornis</name>
    <dbReference type="NCBI Taxonomy" id="46731"/>
    <lineage>
        <taxon>Eukaryota</taxon>
        <taxon>Metazoa</taxon>
        <taxon>Cnidaria</taxon>
        <taxon>Anthozoa</taxon>
        <taxon>Hexacorallia</taxon>
        <taxon>Scleractinia</taxon>
        <taxon>Astrocoeniina</taxon>
        <taxon>Pocilloporidae</taxon>
        <taxon>Pocillopora</taxon>
    </lineage>
</organism>
<dbReference type="EMBL" id="RCHS01001733">
    <property type="protein sequence ID" value="RMX51639.1"/>
    <property type="molecule type" value="Genomic_DNA"/>
</dbReference>
<protein>
    <submittedName>
        <fullName evidence="2">Uncharacterized protein</fullName>
    </submittedName>
</protein>
<proteinExistence type="predicted"/>
<evidence type="ECO:0000313" key="2">
    <source>
        <dbReference type="EMBL" id="RMX51639.1"/>
    </source>
</evidence>
<keyword evidence="3" id="KW-1185">Reference proteome</keyword>
<feature type="region of interest" description="Disordered" evidence="1">
    <location>
        <begin position="19"/>
        <end position="38"/>
    </location>
</feature>
<accession>A0A3M6UDJ3</accession>
<sequence length="374" mass="43137">MPPTDRDLPREYVEEQIDYGLGEQDSVKGQGTNTPSDFTINFSKPIQLDNNRQYNIGLNRVINTSFTWFNINPGYNNQTTKYNSDKGSSFKDLKFAPAVWNNTRINDYIQYETKIENSDGTIEFPITLEFNDSTLKVLITLNEDYEVELRSLKEEYNYGTYTPSLYQDTDILSIHCDLVHESLIDGSDSDIVYSVSTSILRPSYSFTLEPQRVTYKPINKNIISSIRIYITDGKRRIIDLNRSDTLDALTSFAQQVRINISRKTNLLMALNINTRLVQIDKEEFPYTDRFSYHGSIISTDEKDSSEDESAMYITQSSSSTRSTIIEGDEILFFIRPYFSQLPKAFLLFFPLGEKRFGRPIPSSECEKLEESWIS</sequence>
<evidence type="ECO:0000313" key="3">
    <source>
        <dbReference type="Proteomes" id="UP000275408"/>
    </source>
</evidence>
<dbReference type="AlphaFoldDB" id="A0A3M6UDJ3"/>
<gene>
    <name evidence="2" type="ORF">pdam_00021451</name>
</gene>
<evidence type="ECO:0000256" key="1">
    <source>
        <dbReference type="SAM" id="MobiDB-lite"/>
    </source>
</evidence>
<feature type="compositionally biased region" description="Polar residues" evidence="1">
    <location>
        <begin position="27"/>
        <end position="38"/>
    </location>
</feature>
<comment type="caution">
    <text evidence="2">The sequence shown here is derived from an EMBL/GenBank/DDBJ whole genome shotgun (WGS) entry which is preliminary data.</text>
</comment>
<reference evidence="2 3" key="1">
    <citation type="journal article" date="2018" name="Sci. Rep.">
        <title>Comparative analysis of the Pocillopora damicornis genome highlights role of immune system in coral evolution.</title>
        <authorList>
            <person name="Cunning R."/>
            <person name="Bay R.A."/>
            <person name="Gillette P."/>
            <person name="Baker A.C."/>
            <person name="Traylor-Knowles N."/>
        </authorList>
    </citation>
    <scope>NUCLEOTIDE SEQUENCE [LARGE SCALE GENOMIC DNA]</scope>
    <source>
        <strain evidence="2">RSMAS</strain>
        <tissue evidence="2">Whole animal</tissue>
    </source>
</reference>